<dbReference type="RefSeq" id="WP_118764798.1">
    <property type="nucleotide sequence ID" value="NZ_CABJCF010000002.1"/>
</dbReference>
<accession>A0A412PF94</accession>
<protein>
    <recommendedName>
        <fullName evidence="1">HTH dtxR-type domain-containing protein</fullName>
    </recommendedName>
</protein>
<dbReference type="PANTHER" id="PTHR33238">
    <property type="entry name" value="IRON (METAL) DEPENDENT REPRESSOR, DTXR FAMILY"/>
    <property type="match status" value="1"/>
</dbReference>
<dbReference type="SUPFAM" id="SSF46785">
    <property type="entry name" value="Winged helix' DNA-binding domain"/>
    <property type="match status" value="1"/>
</dbReference>
<dbReference type="AlphaFoldDB" id="A0A412PF94"/>
<evidence type="ECO:0000313" key="3">
    <source>
        <dbReference type="Proteomes" id="UP000284731"/>
    </source>
</evidence>
<proteinExistence type="predicted"/>
<feature type="domain" description="HTH dtxR-type" evidence="1">
    <location>
        <begin position="6"/>
        <end position="61"/>
    </location>
</feature>
<name>A0A412PF94_9FIRM</name>
<dbReference type="InterPro" id="IPR022687">
    <property type="entry name" value="HTH_DTXR"/>
</dbReference>
<dbReference type="Proteomes" id="UP000284731">
    <property type="component" value="Unassembled WGS sequence"/>
</dbReference>
<dbReference type="PANTHER" id="PTHR33238:SF7">
    <property type="entry name" value="IRON-DEPENDENT TRANSCRIPTIONAL REGULATOR"/>
    <property type="match status" value="1"/>
</dbReference>
<sequence>MSIHKLTAAKIKYLVTLLRLDPSGSGVRSVTLAKELNVSRPSVCAMLTKLAHEGYLNKEYYGIVYLCEKGKEIGKNYSAG</sequence>
<evidence type="ECO:0000313" key="2">
    <source>
        <dbReference type="EMBL" id="RGT56293.1"/>
    </source>
</evidence>
<dbReference type="InterPro" id="IPR036388">
    <property type="entry name" value="WH-like_DNA-bd_sf"/>
</dbReference>
<gene>
    <name evidence="2" type="ORF">DWX20_05670</name>
</gene>
<dbReference type="Pfam" id="PF01325">
    <property type="entry name" value="Fe_dep_repress"/>
    <property type="match status" value="1"/>
</dbReference>
<comment type="caution">
    <text evidence="2">The sequence shown here is derived from an EMBL/GenBank/DDBJ whole genome shotgun (WGS) entry which is preliminary data.</text>
</comment>
<dbReference type="InterPro" id="IPR050536">
    <property type="entry name" value="DtxR_MntR_Metal-Reg"/>
</dbReference>
<organism evidence="2 3">
    <name type="scientific">Solobacterium moorei</name>
    <dbReference type="NCBI Taxonomy" id="102148"/>
    <lineage>
        <taxon>Bacteria</taxon>
        <taxon>Bacillati</taxon>
        <taxon>Bacillota</taxon>
        <taxon>Erysipelotrichia</taxon>
        <taxon>Erysipelotrichales</taxon>
        <taxon>Erysipelotrichaceae</taxon>
        <taxon>Solobacterium</taxon>
    </lineage>
</organism>
<dbReference type="InterPro" id="IPR036390">
    <property type="entry name" value="WH_DNA-bd_sf"/>
</dbReference>
<reference evidence="2 3" key="1">
    <citation type="submission" date="2018-08" db="EMBL/GenBank/DDBJ databases">
        <title>A genome reference for cultivated species of the human gut microbiota.</title>
        <authorList>
            <person name="Zou Y."/>
            <person name="Xue W."/>
            <person name="Luo G."/>
        </authorList>
    </citation>
    <scope>NUCLEOTIDE SEQUENCE [LARGE SCALE GENOMIC DNA]</scope>
    <source>
        <strain evidence="2 3">AF18-46</strain>
    </source>
</reference>
<dbReference type="EMBL" id="QRWX01000002">
    <property type="protein sequence ID" value="RGT56293.1"/>
    <property type="molecule type" value="Genomic_DNA"/>
</dbReference>
<evidence type="ECO:0000259" key="1">
    <source>
        <dbReference type="Pfam" id="PF01325"/>
    </source>
</evidence>
<dbReference type="GO" id="GO:0003677">
    <property type="term" value="F:DNA binding"/>
    <property type="evidence" value="ECO:0007669"/>
    <property type="project" value="InterPro"/>
</dbReference>
<dbReference type="Gene3D" id="1.10.10.10">
    <property type="entry name" value="Winged helix-like DNA-binding domain superfamily/Winged helix DNA-binding domain"/>
    <property type="match status" value="1"/>
</dbReference>